<dbReference type="AlphaFoldDB" id="A0AAN4ZGG0"/>
<proteinExistence type="predicted"/>
<reference evidence="2" key="1">
    <citation type="submission" date="2022-10" db="EMBL/GenBank/DDBJ databases">
        <title>Genome assembly of Pristionchus species.</title>
        <authorList>
            <person name="Yoshida K."/>
            <person name="Sommer R.J."/>
        </authorList>
    </citation>
    <scope>NUCLEOTIDE SEQUENCE [LARGE SCALE GENOMIC DNA]</scope>
    <source>
        <strain evidence="2">RS5460</strain>
    </source>
</reference>
<dbReference type="Proteomes" id="UP001328107">
    <property type="component" value="Unassembled WGS sequence"/>
</dbReference>
<name>A0AAN4ZGG0_9BILA</name>
<gene>
    <name evidence="1" type="ORF">PMAYCL1PPCAC_07647</name>
</gene>
<evidence type="ECO:0000313" key="1">
    <source>
        <dbReference type="EMBL" id="GMR37452.1"/>
    </source>
</evidence>
<comment type="caution">
    <text evidence="1">The sequence shown here is derived from an EMBL/GenBank/DDBJ whole genome shotgun (WGS) entry which is preliminary data.</text>
</comment>
<evidence type="ECO:0000313" key="2">
    <source>
        <dbReference type="Proteomes" id="UP001328107"/>
    </source>
</evidence>
<feature type="non-terminal residue" evidence="1">
    <location>
        <position position="1"/>
    </location>
</feature>
<sequence>LSLLSHLHFIELSISLPFSSPPPFISLFSSHRKWFLLLSLSSILHAHVEMITRILLPLLWLFYVSSVTYDHHHIDLSRCKTDTRCFGRESCIGGKKELASHNNLVPLTPIDEVSTFCDVILQIRSYSEKKFHIMIQVNASESTQDVSDDGISLIQEEVQFKCQEAGVTTKNPAFTISM</sequence>
<keyword evidence="2" id="KW-1185">Reference proteome</keyword>
<dbReference type="EMBL" id="BTRK01000002">
    <property type="protein sequence ID" value="GMR37452.1"/>
    <property type="molecule type" value="Genomic_DNA"/>
</dbReference>
<protein>
    <submittedName>
        <fullName evidence="1">Uncharacterized protein</fullName>
    </submittedName>
</protein>
<accession>A0AAN4ZGG0</accession>
<organism evidence="1 2">
    <name type="scientific">Pristionchus mayeri</name>
    <dbReference type="NCBI Taxonomy" id="1317129"/>
    <lineage>
        <taxon>Eukaryota</taxon>
        <taxon>Metazoa</taxon>
        <taxon>Ecdysozoa</taxon>
        <taxon>Nematoda</taxon>
        <taxon>Chromadorea</taxon>
        <taxon>Rhabditida</taxon>
        <taxon>Rhabditina</taxon>
        <taxon>Diplogasteromorpha</taxon>
        <taxon>Diplogasteroidea</taxon>
        <taxon>Neodiplogasteridae</taxon>
        <taxon>Pristionchus</taxon>
    </lineage>
</organism>